<evidence type="ECO:0000256" key="1">
    <source>
        <dbReference type="ARBA" id="ARBA00012386"/>
    </source>
</evidence>
<evidence type="ECO:0000256" key="3">
    <source>
        <dbReference type="ARBA" id="ARBA00022691"/>
    </source>
</evidence>
<gene>
    <name evidence="8" type="ORF">PACLA_8A049375</name>
</gene>
<feature type="compositionally biased region" description="Basic and acidic residues" evidence="7">
    <location>
        <begin position="15"/>
        <end position="24"/>
    </location>
</feature>
<dbReference type="AlphaFoldDB" id="A0A6S7GS56"/>
<organism evidence="8 9">
    <name type="scientific">Paramuricea clavata</name>
    <name type="common">Red gorgonian</name>
    <name type="synonym">Violescent sea-whip</name>
    <dbReference type="NCBI Taxonomy" id="317549"/>
    <lineage>
        <taxon>Eukaryota</taxon>
        <taxon>Metazoa</taxon>
        <taxon>Cnidaria</taxon>
        <taxon>Anthozoa</taxon>
        <taxon>Octocorallia</taxon>
        <taxon>Malacalcyonacea</taxon>
        <taxon>Plexauridae</taxon>
        <taxon>Paramuricea</taxon>
    </lineage>
</organism>
<evidence type="ECO:0000313" key="9">
    <source>
        <dbReference type="Proteomes" id="UP001152795"/>
    </source>
</evidence>
<dbReference type="Pfam" id="PF03942">
    <property type="entry name" value="DTW"/>
    <property type="match status" value="1"/>
</dbReference>
<keyword evidence="3" id="KW-0949">S-adenosyl-L-methionine</keyword>
<evidence type="ECO:0000256" key="6">
    <source>
        <dbReference type="ARBA" id="ARBA00048718"/>
    </source>
</evidence>
<dbReference type="InterPro" id="IPR039262">
    <property type="entry name" value="DTWD2/TAPT"/>
</dbReference>
<dbReference type="Proteomes" id="UP001152795">
    <property type="component" value="Unassembled WGS sequence"/>
</dbReference>
<comment type="similarity">
    <text evidence="5">Belongs to the TDD superfamily. DTWD2 family.</text>
</comment>
<dbReference type="GO" id="GO:0008033">
    <property type="term" value="P:tRNA processing"/>
    <property type="evidence" value="ECO:0007669"/>
    <property type="project" value="UniProtKB-KW"/>
</dbReference>
<keyword evidence="4" id="KW-0819">tRNA processing</keyword>
<accession>A0A6S7GS56</accession>
<comment type="caution">
    <text evidence="8">The sequence shown here is derived from an EMBL/GenBank/DDBJ whole genome shotgun (WGS) entry which is preliminary data.</text>
</comment>
<dbReference type="EMBL" id="CACRXK020001426">
    <property type="protein sequence ID" value="CAB3989067.1"/>
    <property type="molecule type" value="Genomic_DNA"/>
</dbReference>
<dbReference type="InterPro" id="IPR005636">
    <property type="entry name" value="DTW"/>
</dbReference>
<feature type="region of interest" description="Disordered" evidence="7">
    <location>
        <begin position="1"/>
        <end position="28"/>
    </location>
</feature>
<keyword evidence="9" id="KW-1185">Reference proteome</keyword>
<evidence type="ECO:0000256" key="4">
    <source>
        <dbReference type="ARBA" id="ARBA00022694"/>
    </source>
</evidence>
<comment type="catalytic activity">
    <reaction evidence="6">
        <text>a uridine in tRNA + S-adenosyl-L-methionine = a 3-[(3S)-3-amino-3-carboxypropyl]uridine in tRNA + S-methyl-5'-thioadenosine + H(+)</text>
        <dbReference type="Rhea" id="RHEA:62432"/>
        <dbReference type="Rhea" id="RHEA-COMP:13339"/>
        <dbReference type="Rhea" id="RHEA-COMP:16092"/>
        <dbReference type="ChEBI" id="CHEBI:15378"/>
        <dbReference type="ChEBI" id="CHEBI:17509"/>
        <dbReference type="ChEBI" id="CHEBI:59789"/>
        <dbReference type="ChEBI" id="CHEBI:65315"/>
        <dbReference type="ChEBI" id="CHEBI:82930"/>
        <dbReference type="EC" id="2.5.1.25"/>
    </reaction>
</comment>
<evidence type="ECO:0000256" key="5">
    <source>
        <dbReference type="ARBA" id="ARBA00034489"/>
    </source>
</evidence>
<dbReference type="OrthoDB" id="408541at2759"/>
<evidence type="ECO:0000256" key="7">
    <source>
        <dbReference type="SAM" id="MobiDB-lite"/>
    </source>
</evidence>
<evidence type="ECO:0000256" key="2">
    <source>
        <dbReference type="ARBA" id="ARBA00022679"/>
    </source>
</evidence>
<protein>
    <recommendedName>
        <fullName evidence="1">tRNA-uridine aminocarboxypropyltransferase</fullName>
        <ecNumber evidence="1">2.5.1.25</ecNumber>
    </recommendedName>
</protein>
<evidence type="ECO:0000313" key="8">
    <source>
        <dbReference type="EMBL" id="CAB3989067.1"/>
    </source>
</evidence>
<dbReference type="GO" id="GO:0016432">
    <property type="term" value="F:tRNA-uridine aminocarboxypropyltransferase activity"/>
    <property type="evidence" value="ECO:0007669"/>
    <property type="project" value="UniProtKB-EC"/>
</dbReference>
<dbReference type="PANTHER" id="PTHR21392:SF0">
    <property type="entry name" value="TRNA-URIDINE AMINOCARBOXYPROPYLTRANSFERASE 2"/>
    <property type="match status" value="1"/>
</dbReference>
<dbReference type="EC" id="2.5.1.25" evidence="1"/>
<sequence>MADRGEVAKSLSEVNKSKGNENSKKTRAKRPICDRCKRPAKVCLCEAFPDKPLEISTTVYVLQHPEERRRTLTTVPLLAACLPEDKCIVYNDVRYSQEKYQALHKLLKSPQTLVLYPDANATDLREVVKESSSSQKYNLVVPDGTWRQARLIFKRNDALQQARKVQLNENMRSNYVIRTQPTKNSLSTLEAIAVALSILEGRDEITEV</sequence>
<name>A0A6S7GS56_PARCT</name>
<keyword evidence="2" id="KW-0808">Transferase</keyword>
<proteinExistence type="inferred from homology"/>
<reference evidence="8" key="1">
    <citation type="submission" date="2020-04" db="EMBL/GenBank/DDBJ databases">
        <authorList>
            <person name="Alioto T."/>
            <person name="Alioto T."/>
            <person name="Gomez Garrido J."/>
        </authorList>
    </citation>
    <scope>NUCLEOTIDE SEQUENCE</scope>
    <source>
        <strain evidence="8">A484AB</strain>
    </source>
</reference>
<dbReference type="PANTHER" id="PTHR21392">
    <property type="entry name" value="TRNA-URIDINE AMINOCARBOXYPROPYLTRANSFERASE 2"/>
    <property type="match status" value="1"/>
</dbReference>
<dbReference type="SMART" id="SM01144">
    <property type="entry name" value="DTW"/>
    <property type="match status" value="1"/>
</dbReference>